<keyword evidence="1" id="KW-1185">Reference proteome</keyword>
<dbReference type="WBParaSite" id="nRc.2.0.1.t26829-RA">
    <property type="protein sequence ID" value="nRc.2.0.1.t26829-RA"/>
    <property type="gene ID" value="nRc.2.0.1.g26829"/>
</dbReference>
<name>A0A915JKV7_ROMCU</name>
<evidence type="ECO:0000313" key="2">
    <source>
        <dbReference type="WBParaSite" id="nRc.2.0.1.t26829-RA"/>
    </source>
</evidence>
<proteinExistence type="predicted"/>
<evidence type="ECO:0000313" key="1">
    <source>
        <dbReference type="Proteomes" id="UP000887565"/>
    </source>
</evidence>
<dbReference type="Proteomes" id="UP000887565">
    <property type="component" value="Unplaced"/>
</dbReference>
<organism evidence="1 2">
    <name type="scientific">Romanomermis culicivorax</name>
    <name type="common">Nematode worm</name>
    <dbReference type="NCBI Taxonomy" id="13658"/>
    <lineage>
        <taxon>Eukaryota</taxon>
        <taxon>Metazoa</taxon>
        <taxon>Ecdysozoa</taxon>
        <taxon>Nematoda</taxon>
        <taxon>Enoplea</taxon>
        <taxon>Dorylaimia</taxon>
        <taxon>Mermithida</taxon>
        <taxon>Mermithoidea</taxon>
        <taxon>Mermithidae</taxon>
        <taxon>Romanomermis</taxon>
    </lineage>
</organism>
<reference evidence="2" key="1">
    <citation type="submission" date="2022-11" db="UniProtKB">
        <authorList>
            <consortium name="WormBaseParasite"/>
        </authorList>
    </citation>
    <scope>IDENTIFICATION</scope>
</reference>
<dbReference type="AlphaFoldDB" id="A0A915JKV7"/>
<protein>
    <submittedName>
        <fullName evidence="2">Uncharacterized protein</fullName>
    </submittedName>
</protein>
<sequence>MLLSLVQVKCRKRPPATNSLVPFIHLKVGTGLPSTRHVRMAVSPLYSTINEHFNIPYKQEEWVSTSHDNSNEKLGLSGMSVYVKS</sequence>
<accession>A0A915JKV7</accession>